<evidence type="ECO:0000313" key="2">
    <source>
        <dbReference type="EMBL" id="KAF3518054.1"/>
    </source>
</evidence>
<dbReference type="Proteomes" id="UP000266723">
    <property type="component" value="Unassembled WGS sequence"/>
</dbReference>
<proteinExistence type="predicted"/>
<dbReference type="InterPro" id="IPR026960">
    <property type="entry name" value="RVT-Znf"/>
</dbReference>
<evidence type="ECO:0000313" key="3">
    <source>
        <dbReference type="Proteomes" id="UP000266723"/>
    </source>
</evidence>
<accession>A0ABQ7AVA9</accession>
<dbReference type="Pfam" id="PF13966">
    <property type="entry name" value="zf-RVT"/>
    <property type="match status" value="1"/>
</dbReference>
<organism evidence="2 3">
    <name type="scientific">Brassica cretica</name>
    <name type="common">Mustard</name>
    <dbReference type="NCBI Taxonomy" id="69181"/>
    <lineage>
        <taxon>Eukaryota</taxon>
        <taxon>Viridiplantae</taxon>
        <taxon>Streptophyta</taxon>
        <taxon>Embryophyta</taxon>
        <taxon>Tracheophyta</taxon>
        <taxon>Spermatophyta</taxon>
        <taxon>Magnoliopsida</taxon>
        <taxon>eudicotyledons</taxon>
        <taxon>Gunneridae</taxon>
        <taxon>Pentapetalae</taxon>
        <taxon>rosids</taxon>
        <taxon>malvids</taxon>
        <taxon>Brassicales</taxon>
        <taxon>Brassicaceae</taxon>
        <taxon>Brassiceae</taxon>
        <taxon>Brassica</taxon>
    </lineage>
</organism>
<reference evidence="2 3" key="1">
    <citation type="journal article" date="2020" name="BMC Genomics">
        <title>Intraspecific diversification of the crop wild relative Brassica cretica Lam. using demographic model selection.</title>
        <authorList>
            <person name="Kioukis A."/>
            <person name="Michalopoulou V.A."/>
            <person name="Briers L."/>
            <person name="Pirintsos S."/>
            <person name="Studholme D.J."/>
            <person name="Pavlidis P."/>
            <person name="Sarris P.F."/>
        </authorList>
    </citation>
    <scope>NUCLEOTIDE SEQUENCE [LARGE SCALE GENOMIC DNA]</scope>
    <source>
        <strain evidence="3">cv. PFS-1207/04</strain>
    </source>
</reference>
<dbReference type="PANTHER" id="PTHR33116">
    <property type="entry name" value="REVERSE TRANSCRIPTASE ZINC-BINDING DOMAIN-CONTAINING PROTEIN-RELATED-RELATED"/>
    <property type="match status" value="1"/>
</dbReference>
<name>A0ABQ7AVA9_BRACR</name>
<comment type="caution">
    <text evidence="2">The sequence shown here is derived from an EMBL/GenBank/DDBJ whole genome shotgun (WGS) entry which is preliminary data.</text>
</comment>
<keyword evidence="3" id="KW-1185">Reference proteome</keyword>
<dbReference type="PANTHER" id="PTHR33116:SF78">
    <property type="entry name" value="OS12G0587133 PROTEIN"/>
    <property type="match status" value="1"/>
</dbReference>
<protein>
    <recommendedName>
        <fullName evidence="1">Reverse transcriptase zinc-binding domain-containing protein</fullName>
    </recommendedName>
</protein>
<gene>
    <name evidence="2" type="ORF">DY000_02062904</name>
</gene>
<evidence type="ECO:0000259" key="1">
    <source>
        <dbReference type="Pfam" id="PF13966"/>
    </source>
</evidence>
<dbReference type="EMBL" id="QGKV02001556">
    <property type="protein sequence ID" value="KAF3518054.1"/>
    <property type="molecule type" value="Genomic_DNA"/>
</dbReference>
<feature type="domain" description="Reverse transcriptase zinc-binding" evidence="1">
    <location>
        <begin position="196"/>
        <end position="280"/>
    </location>
</feature>
<sequence length="385" mass="44998">MCSFFLWKGNLQGHHSAKVAWEKVTLTKDQGGLGIKDLLIWNRSCTLRLIWIIFFRKDSVWASWFKEVILNGSLHNYWTIKPSQKYSWLVNKLIKLKTVVFPLIKMRLGNGQSARFWLDNWAPDGCISSLQAPSGSRLGIPLHATIASLNRNGNWHLPPARSEAMLELYTFITTIVLAEEHDYYEWKIQGKFKAKFSTGELYTYLIGEVQDQDWAPVIWFSRSIPRHSFHSWLMILNRCPTKDRMLQWGLQVDSTCLLCNAQSESRNHLYFDCCYSFDLWALIAQRCRIIPRRNWDETVSQMKALPSRKVDRLLTLLSWQAAIYWIWNERNSRMHTNVFRSVDAIFTIIDCQIRNKTQSFRVSNPNLSSAMFQRWIETPASSSSS</sequence>